<protein>
    <submittedName>
        <fullName evidence="2">C6 transcription factor</fullName>
    </submittedName>
</protein>
<keyword evidence="1" id="KW-0472">Membrane</keyword>
<dbReference type="AlphaFoldDB" id="A0A8A1L6N2"/>
<evidence type="ECO:0000313" key="2">
    <source>
        <dbReference type="EMBL" id="QSS49759.1"/>
    </source>
</evidence>
<dbReference type="Proteomes" id="UP000663419">
    <property type="component" value="Chromosome 1"/>
</dbReference>
<accession>A0A8A1L6N2</accession>
<keyword evidence="1" id="KW-1133">Transmembrane helix</keyword>
<gene>
    <name evidence="2" type="ORF">I7I53_10201</name>
</gene>
<feature type="transmembrane region" description="Helical" evidence="1">
    <location>
        <begin position="12"/>
        <end position="37"/>
    </location>
</feature>
<sequence length="142" mass="16622">MSSCSIHSRFCIYVFMPVLLQSFFFWPFHLIMCRYLVDNFVLCRRFCMQRLEIFSNVSPRFCFIQVATDISSLSNHRQNMHLNPRPTASQWASYGGIANVSVQSRANMLMLFKSKSPMNSLWIYRNCKLGACPVQTVLFFYS</sequence>
<proteinExistence type="predicted"/>
<evidence type="ECO:0000256" key="1">
    <source>
        <dbReference type="SAM" id="Phobius"/>
    </source>
</evidence>
<dbReference type="EMBL" id="CP069102">
    <property type="protein sequence ID" value="QSS49759.1"/>
    <property type="molecule type" value="Genomic_DNA"/>
</dbReference>
<reference evidence="2" key="1">
    <citation type="submission" date="2021-01" db="EMBL/GenBank/DDBJ databases">
        <title>Chromosome-level genome assembly of a human fungal pathogen reveals clustering of transcriptionally co-regulated genes.</title>
        <authorList>
            <person name="Voorhies M."/>
            <person name="Cohen S."/>
            <person name="Shea T.P."/>
            <person name="Petrus S."/>
            <person name="Munoz J.F."/>
            <person name="Poplawski S."/>
            <person name="Goldman W.E."/>
            <person name="Michael T."/>
            <person name="Cuomo C.A."/>
            <person name="Sil A."/>
            <person name="Beyhan S."/>
        </authorList>
    </citation>
    <scope>NUCLEOTIDE SEQUENCE</scope>
    <source>
        <strain evidence="2">H88</strain>
    </source>
</reference>
<keyword evidence="1" id="KW-0812">Transmembrane</keyword>
<name>A0A8A1L6N2_AJEC8</name>
<dbReference type="VEuPathDB" id="FungiDB:I7I53_10201"/>
<organism evidence="2 3">
    <name type="scientific">Ajellomyces capsulatus (strain H88)</name>
    <name type="common">Darling's disease fungus</name>
    <name type="synonym">Histoplasma capsulatum</name>
    <dbReference type="NCBI Taxonomy" id="544711"/>
    <lineage>
        <taxon>Eukaryota</taxon>
        <taxon>Fungi</taxon>
        <taxon>Dikarya</taxon>
        <taxon>Ascomycota</taxon>
        <taxon>Pezizomycotina</taxon>
        <taxon>Eurotiomycetes</taxon>
        <taxon>Eurotiomycetidae</taxon>
        <taxon>Onygenales</taxon>
        <taxon>Ajellomycetaceae</taxon>
        <taxon>Histoplasma</taxon>
    </lineage>
</organism>
<evidence type="ECO:0000313" key="3">
    <source>
        <dbReference type="Proteomes" id="UP000663419"/>
    </source>
</evidence>